<name>A0ABM8DJ02_9GAMM</name>
<dbReference type="Gene3D" id="2.60.120.620">
    <property type="entry name" value="q2cbj1_9rhob like domain"/>
    <property type="match status" value="1"/>
</dbReference>
<sequence>MSLASARGLSFPVLTDALRVDGFRFVEGESMRTLLEAYGPLSDWSEFAGSWNGLEPDAYLANVGLHRRRRHAVFSAQGGEITREPHQPHYQSRDYNTLQGGIERWFAPVLPHVAESPSLRSILRFCHAFFGALSPDVATWHVELHQFRIEARPDEPGQPTPEGVHRDGVDYVLVLLIDRENIASGTTTIHSADGAMLGSFTLTRPLDAALVDDSRVFHGVTPVEPEDPMQPSHRDVLVVTFRRRSGR</sequence>
<dbReference type="InterPro" id="IPR018724">
    <property type="entry name" value="2OG-Fe_dioxygenase"/>
</dbReference>
<dbReference type="GO" id="GO:0051213">
    <property type="term" value="F:dioxygenase activity"/>
    <property type="evidence" value="ECO:0007669"/>
    <property type="project" value="UniProtKB-KW"/>
</dbReference>
<keyword evidence="1" id="KW-0560">Oxidoreductase</keyword>
<gene>
    <name evidence="1" type="ORF">LA521A_35740</name>
</gene>
<organism evidence="1 2">
    <name type="scientific">Lysobacter auxotrophicus</name>
    <dbReference type="NCBI Taxonomy" id="2992573"/>
    <lineage>
        <taxon>Bacteria</taxon>
        <taxon>Pseudomonadati</taxon>
        <taxon>Pseudomonadota</taxon>
        <taxon>Gammaproteobacteria</taxon>
        <taxon>Lysobacterales</taxon>
        <taxon>Lysobacteraceae</taxon>
        <taxon>Lysobacter</taxon>
    </lineage>
</organism>
<accession>A0ABM8DJ02</accession>
<keyword evidence="1" id="KW-0223">Dioxygenase</keyword>
<evidence type="ECO:0000313" key="2">
    <source>
        <dbReference type="Proteomes" id="UP001317822"/>
    </source>
</evidence>
<evidence type="ECO:0000313" key="1">
    <source>
        <dbReference type="EMBL" id="BDU18373.1"/>
    </source>
</evidence>
<dbReference type="EMBL" id="AP027041">
    <property type="protein sequence ID" value="BDU18373.1"/>
    <property type="molecule type" value="Genomic_DNA"/>
</dbReference>
<reference evidence="1 2" key="1">
    <citation type="journal article" date="2023" name="Int. J. Syst. Evol. Microbiol.">
        <title>Physiological and genomic analyses of cobalamin (vitamin B12)-auxotrophy of Lysobacter auxotrophicus sp. nov., a methionine-auxotrophic chitinolytic bacterium isolated from chitin-treated soil.</title>
        <authorList>
            <person name="Saito A."/>
            <person name="Dohra H."/>
            <person name="Hamada M."/>
            <person name="Moriuchi R."/>
            <person name="Kotsuchibashi Y."/>
            <person name="Mori K."/>
        </authorList>
    </citation>
    <scope>NUCLEOTIDE SEQUENCE [LARGE SCALE GENOMIC DNA]</scope>
    <source>
        <strain evidence="1 2">5-21a</strain>
    </source>
</reference>
<dbReference type="Pfam" id="PF10014">
    <property type="entry name" value="2OG-Fe_Oxy_2"/>
    <property type="match status" value="1"/>
</dbReference>
<proteinExistence type="predicted"/>
<protein>
    <submittedName>
        <fullName evidence="1">2OG-Fe dioxygenase family protein</fullName>
    </submittedName>
</protein>
<keyword evidence="2" id="KW-1185">Reference proteome</keyword>
<dbReference type="Proteomes" id="UP001317822">
    <property type="component" value="Chromosome"/>
</dbReference>